<dbReference type="OrthoDB" id="502371at2"/>
<evidence type="ECO:0000256" key="6">
    <source>
        <dbReference type="ARBA" id="ARBA00049024"/>
    </source>
</evidence>
<dbReference type="RefSeq" id="WP_022608906.1">
    <property type="nucleotide sequence ID" value="NZ_ASSJ01000079.1"/>
</dbReference>
<comment type="catalytic activity">
    <reaction evidence="6 7">
        <text>L-glutamate 5-semialdehyde + phosphate + NADP(+) = L-glutamyl 5-phosphate + NADPH + H(+)</text>
        <dbReference type="Rhea" id="RHEA:19541"/>
        <dbReference type="ChEBI" id="CHEBI:15378"/>
        <dbReference type="ChEBI" id="CHEBI:43474"/>
        <dbReference type="ChEBI" id="CHEBI:57783"/>
        <dbReference type="ChEBI" id="CHEBI:58066"/>
        <dbReference type="ChEBI" id="CHEBI:58274"/>
        <dbReference type="ChEBI" id="CHEBI:58349"/>
        <dbReference type="EC" id="1.2.1.41"/>
    </reaction>
</comment>
<dbReference type="GO" id="GO:0050661">
    <property type="term" value="F:NADP binding"/>
    <property type="evidence" value="ECO:0007669"/>
    <property type="project" value="InterPro"/>
</dbReference>
<dbReference type="InterPro" id="IPR016161">
    <property type="entry name" value="Ald_DH/histidinol_DH"/>
</dbReference>
<comment type="pathway">
    <text evidence="1 7">Amino-acid biosynthesis; L-proline biosynthesis; L-glutamate 5-semialdehyde from L-glutamate: step 2/2.</text>
</comment>
<keyword evidence="7" id="KW-0963">Cytoplasm</keyword>
<comment type="function">
    <text evidence="7">Catalyzes the NADPH-dependent reduction of L-glutamate 5-phosphate into L-glutamate 5-semialdehyde and phosphate. The product spontaneously undergoes cyclization to form 1-pyrroline-5-carboxylate.</text>
</comment>
<accession>U5DKV0</accession>
<dbReference type="PIRSF" id="PIRSF000151">
    <property type="entry name" value="GPR"/>
    <property type="match status" value="1"/>
</dbReference>
<dbReference type="InterPro" id="IPR016162">
    <property type="entry name" value="Ald_DH_N"/>
</dbReference>
<comment type="similarity">
    <text evidence="7">Belongs to the gamma-glutamyl phosphate reductase family.</text>
</comment>
<protein>
    <recommendedName>
        <fullName evidence="7">Gamma-glutamyl phosphate reductase</fullName>
        <shortName evidence="7">GPR</shortName>
        <ecNumber evidence="7">1.2.1.41</ecNumber>
    </recommendedName>
    <alternativeName>
        <fullName evidence="7">Glutamate-5-semialdehyde dehydrogenase</fullName>
    </alternativeName>
    <alternativeName>
        <fullName evidence="7">Glutamyl-gamma-semialdehyde dehydrogenase</fullName>
        <shortName evidence="7">GSA dehydrogenase</shortName>
    </alternativeName>
</protein>
<comment type="caution">
    <text evidence="9">The sequence shown here is derived from an EMBL/GenBank/DDBJ whole genome shotgun (WGS) entry which is preliminary data.</text>
</comment>
<dbReference type="STRING" id="582515.KR51_00033000"/>
<comment type="subcellular location">
    <subcellularLocation>
        <location evidence="7">Cytoplasm</location>
    </subcellularLocation>
</comment>
<dbReference type="UniPathway" id="UPA00098">
    <property type="reaction ID" value="UER00360"/>
</dbReference>
<dbReference type="Pfam" id="PF00171">
    <property type="entry name" value="Aldedh"/>
    <property type="match status" value="1"/>
</dbReference>
<dbReference type="Gene3D" id="3.40.605.10">
    <property type="entry name" value="Aldehyde Dehydrogenase, Chain A, domain 1"/>
    <property type="match status" value="1"/>
</dbReference>
<keyword evidence="2 7" id="KW-0028">Amino-acid biosynthesis</keyword>
<organism evidence="9 10">
    <name type="scientific">Rubidibacter lacunae KORDI 51-2</name>
    <dbReference type="NCBI Taxonomy" id="582515"/>
    <lineage>
        <taxon>Bacteria</taxon>
        <taxon>Bacillati</taxon>
        <taxon>Cyanobacteriota</taxon>
        <taxon>Cyanophyceae</taxon>
        <taxon>Oscillatoriophycideae</taxon>
        <taxon>Chroococcales</taxon>
        <taxon>Aphanothecaceae</taxon>
        <taxon>Rubidibacter</taxon>
    </lineage>
</organism>
<dbReference type="InParanoid" id="U5DKV0"/>
<dbReference type="eggNOG" id="COG0014">
    <property type="taxonomic scope" value="Bacteria"/>
</dbReference>
<keyword evidence="10" id="KW-1185">Reference proteome</keyword>
<evidence type="ECO:0000256" key="2">
    <source>
        <dbReference type="ARBA" id="ARBA00022605"/>
    </source>
</evidence>
<evidence type="ECO:0000259" key="8">
    <source>
        <dbReference type="Pfam" id="PF00171"/>
    </source>
</evidence>
<dbReference type="Gene3D" id="3.40.309.10">
    <property type="entry name" value="Aldehyde Dehydrogenase, Chain A, domain 2"/>
    <property type="match status" value="1"/>
</dbReference>
<dbReference type="InterPro" id="IPR012134">
    <property type="entry name" value="Glu-5-SA_DH"/>
</dbReference>
<keyword evidence="3 7" id="KW-0641">Proline biosynthesis</keyword>
<dbReference type="NCBIfam" id="NF001221">
    <property type="entry name" value="PRK00197.1"/>
    <property type="match status" value="1"/>
</dbReference>
<dbReference type="PANTHER" id="PTHR11063">
    <property type="entry name" value="GLUTAMATE SEMIALDEHYDE DEHYDROGENASE"/>
    <property type="match status" value="1"/>
</dbReference>
<keyword evidence="5 7" id="KW-0560">Oxidoreductase</keyword>
<feature type="domain" description="Aldehyde dehydrogenase" evidence="8">
    <location>
        <begin position="14"/>
        <end position="226"/>
    </location>
</feature>
<dbReference type="PANTHER" id="PTHR11063:SF8">
    <property type="entry name" value="DELTA-1-PYRROLINE-5-CARBOXYLATE SYNTHASE"/>
    <property type="match status" value="1"/>
</dbReference>
<sequence length="424" mass="46365">MVGTDAVRQPPSFVSVAVRQARDAARVLATAEGSDRNRGVGAIALFLEDNRDDILEANTLDLEMSREMAVPDLVQEWLKLTPERLQTTVTILRRLEKLSDPLQQVTNAPYQLDPSQTYAQQIPLGTVALVYEAFPELAAIAAGLCLKTGNALLFRGGPEATHSNAAIASVLQQALAAAKLPTRTLQLLPCEESSIQELLVQHEYVNLAIPYGRPALVQQTAQSASVPILRSAMGNCYLYLSYSGDCELAGYAIADSHESEPDPVNAIEKVLVHTDVKPTALQNIFHFLDTRGFELRGDARLCAEYPEHLQLATDSEWGVAYLNKIVAFGVANSIETAIEQIARDSSGHADCIVTESYRESRQFALGVDSALVYINSSPRFYRHSPQGESVFLGMSNQKGYRRGFIGLDSLTTFKQVVQGNARRA</sequence>
<dbReference type="CDD" id="cd07079">
    <property type="entry name" value="ALDH_F18-19_ProA-GPR"/>
    <property type="match status" value="1"/>
</dbReference>
<dbReference type="AlphaFoldDB" id="U5DKV0"/>
<dbReference type="GO" id="GO:0004350">
    <property type="term" value="F:glutamate-5-semialdehyde dehydrogenase activity"/>
    <property type="evidence" value="ECO:0007669"/>
    <property type="project" value="UniProtKB-UniRule"/>
</dbReference>
<dbReference type="Proteomes" id="UP000016960">
    <property type="component" value="Unassembled WGS sequence"/>
</dbReference>
<dbReference type="InterPro" id="IPR000965">
    <property type="entry name" value="GPR_dom"/>
</dbReference>
<dbReference type="GO" id="GO:0005737">
    <property type="term" value="C:cytoplasm"/>
    <property type="evidence" value="ECO:0007669"/>
    <property type="project" value="UniProtKB-SubCell"/>
</dbReference>
<name>U5DKV0_9CHRO</name>
<gene>
    <name evidence="7" type="primary">proA</name>
    <name evidence="9" type="ORF">KR51_00033000</name>
</gene>
<reference evidence="9 10" key="1">
    <citation type="submission" date="2013-05" db="EMBL/GenBank/DDBJ databases">
        <title>Draft genome sequence of Rubidibacter lacunae KORDI 51-2.</title>
        <authorList>
            <person name="Choi D.H."/>
            <person name="Noh J.H."/>
            <person name="Kwon K.-K."/>
            <person name="Lee J.-H."/>
            <person name="Ryu J.-Y."/>
        </authorList>
    </citation>
    <scope>NUCLEOTIDE SEQUENCE [LARGE SCALE GENOMIC DNA]</scope>
    <source>
        <strain evidence="9 10">KORDI 51-2</strain>
    </source>
</reference>
<dbReference type="InterPro" id="IPR015590">
    <property type="entry name" value="Aldehyde_DH_dom"/>
</dbReference>
<proteinExistence type="inferred from homology"/>
<evidence type="ECO:0000256" key="3">
    <source>
        <dbReference type="ARBA" id="ARBA00022650"/>
    </source>
</evidence>
<evidence type="ECO:0000256" key="1">
    <source>
        <dbReference type="ARBA" id="ARBA00004985"/>
    </source>
</evidence>
<evidence type="ECO:0000256" key="4">
    <source>
        <dbReference type="ARBA" id="ARBA00022857"/>
    </source>
</evidence>
<dbReference type="PATRIC" id="fig|582515.4.peg.3704"/>
<dbReference type="EC" id="1.2.1.41" evidence="7"/>
<keyword evidence="4 7" id="KW-0521">NADP</keyword>
<evidence type="ECO:0000256" key="5">
    <source>
        <dbReference type="ARBA" id="ARBA00023002"/>
    </source>
</evidence>
<dbReference type="SUPFAM" id="SSF53720">
    <property type="entry name" value="ALDH-like"/>
    <property type="match status" value="1"/>
</dbReference>
<dbReference type="EMBL" id="ASSJ01000079">
    <property type="protein sequence ID" value="ERN40350.1"/>
    <property type="molecule type" value="Genomic_DNA"/>
</dbReference>
<evidence type="ECO:0000313" key="9">
    <source>
        <dbReference type="EMBL" id="ERN40350.1"/>
    </source>
</evidence>
<dbReference type="HAMAP" id="MF_00412">
    <property type="entry name" value="ProA"/>
    <property type="match status" value="1"/>
</dbReference>
<evidence type="ECO:0000256" key="7">
    <source>
        <dbReference type="HAMAP-Rule" id="MF_00412"/>
    </source>
</evidence>
<dbReference type="InterPro" id="IPR016163">
    <property type="entry name" value="Ald_DH_C"/>
</dbReference>
<dbReference type="GO" id="GO:0055129">
    <property type="term" value="P:L-proline biosynthetic process"/>
    <property type="evidence" value="ECO:0007669"/>
    <property type="project" value="UniProtKB-UniRule"/>
</dbReference>
<evidence type="ECO:0000313" key="10">
    <source>
        <dbReference type="Proteomes" id="UP000016960"/>
    </source>
</evidence>